<dbReference type="RefSeq" id="WP_345292509.1">
    <property type="nucleotide sequence ID" value="NZ_BAABFV010000001.1"/>
</dbReference>
<name>A0ABP8IKR0_9GAMM</name>
<dbReference type="InterPro" id="IPR045919">
    <property type="entry name" value="DUF6338"/>
</dbReference>
<dbReference type="Proteomes" id="UP001501011">
    <property type="component" value="Unassembled WGS sequence"/>
</dbReference>
<feature type="transmembrane region" description="Helical" evidence="1">
    <location>
        <begin position="41"/>
        <end position="61"/>
    </location>
</feature>
<dbReference type="EMBL" id="BAABFV010000001">
    <property type="protein sequence ID" value="GAA4361183.1"/>
    <property type="molecule type" value="Genomic_DNA"/>
</dbReference>
<feature type="transmembrane region" description="Helical" evidence="1">
    <location>
        <begin position="73"/>
        <end position="97"/>
    </location>
</feature>
<comment type="caution">
    <text evidence="2">The sequence shown here is derived from an EMBL/GenBank/DDBJ whole genome shotgun (WGS) entry which is preliminary data.</text>
</comment>
<gene>
    <name evidence="2" type="ORF">GCM10023151_14160</name>
</gene>
<evidence type="ECO:0000313" key="3">
    <source>
        <dbReference type="Proteomes" id="UP001501011"/>
    </source>
</evidence>
<keyword evidence="1" id="KW-0472">Membrane</keyword>
<dbReference type="Pfam" id="PF19865">
    <property type="entry name" value="DUF6338"/>
    <property type="match status" value="1"/>
</dbReference>
<keyword evidence="3" id="KW-1185">Reference proteome</keyword>
<feature type="transmembrane region" description="Helical" evidence="1">
    <location>
        <begin position="9"/>
        <end position="29"/>
    </location>
</feature>
<evidence type="ECO:0000256" key="1">
    <source>
        <dbReference type="SAM" id="Phobius"/>
    </source>
</evidence>
<proteinExistence type="predicted"/>
<keyword evidence="1" id="KW-1133">Transmembrane helix</keyword>
<sequence>MDIWELDKLILFLLFVIPGFISIKTYQIVFPGTVRAASDQIVDAIAYSSINYAILFYPITLVEGKELRDYSSFCYYLFYVFVFLLAPILWVILLKYIRTRNVFQKNAPHPTEKPWDFVFAQRREYWVKVTLKNGTVLGGKYASKSFTSSSPSEQEIYLEESWVLSEKGGFLKKKDRSEGVLITSGEISFLEFRNIRG</sequence>
<evidence type="ECO:0000313" key="2">
    <source>
        <dbReference type="EMBL" id="GAA4361183.1"/>
    </source>
</evidence>
<organism evidence="2 3">
    <name type="scientific">Kangiella marina</name>
    <dbReference type="NCBI Taxonomy" id="1079178"/>
    <lineage>
        <taxon>Bacteria</taxon>
        <taxon>Pseudomonadati</taxon>
        <taxon>Pseudomonadota</taxon>
        <taxon>Gammaproteobacteria</taxon>
        <taxon>Kangiellales</taxon>
        <taxon>Kangiellaceae</taxon>
        <taxon>Kangiella</taxon>
    </lineage>
</organism>
<reference evidence="3" key="1">
    <citation type="journal article" date="2019" name="Int. J. Syst. Evol. Microbiol.">
        <title>The Global Catalogue of Microorganisms (GCM) 10K type strain sequencing project: providing services to taxonomists for standard genome sequencing and annotation.</title>
        <authorList>
            <consortium name="The Broad Institute Genomics Platform"/>
            <consortium name="The Broad Institute Genome Sequencing Center for Infectious Disease"/>
            <person name="Wu L."/>
            <person name="Ma J."/>
        </authorList>
    </citation>
    <scope>NUCLEOTIDE SEQUENCE [LARGE SCALE GENOMIC DNA]</scope>
    <source>
        <strain evidence="3">JCM 17728</strain>
    </source>
</reference>
<keyword evidence="1" id="KW-0812">Transmembrane</keyword>
<accession>A0ABP8IKR0</accession>
<protein>
    <submittedName>
        <fullName evidence="2">DUF6338 family protein</fullName>
    </submittedName>
</protein>